<dbReference type="InterPro" id="IPR005996">
    <property type="entry name" value="Ribosomal_uL30_bac-type"/>
</dbReference>
<dbReference type="GO" id="GO:0005840">
    <property type="term" value="C:ribosome"/>
    <property type="evidence" value="ECO:0007669"/>
    <property type="project" value="UniProtKB-KW"/>
</dbReference>
<comment type="similarity">
    <text evidence="1 5">Belongs to the universal ribosomal protein uL30 family.</text>
</comment>
<evidence type="ECO:0000256" key="3">
    <source>
        <dbReference type="ARBA" id="ARBA00022980"/>
    </source>
</evidence>
<evidence type="ECO:0000256" key="2">
    <source>
        <dbReference type="ARBA" id="ARBA00011838"/>
    </source>
</evidence>
<dbReference type="Proteomes" id="UP000019269">
    <property type="component" value="Chromosome"/>
</dbReference>
<reference evidence="7" key="1">
    <citation type="submission" date="2013-02" db="EMBL/GenBank/DDBJ databases">
        <title>Comparative genomics of Borrelia species.</title>
        <authorList>
            <person name="Schwan T.G."/>
            <person name="Raffel S.J."/>
            <person name="Porcella S.F."/>
        </authorList>
    </citation>
    <scope>NUCLEOTIDE SEQUENCE [LARGE SCALE GENOMIC DNA]</scope>
    <source>
        <strain evidence="7">YOR</strain>
    </source>
</reference>
<dbReference type="HAMAP" id="MF_01371_B">
    <property type="entry name" value="Ribosomal_uL30_B"/>
    <property type="match status" value="1"/>
</dbReference>
<evidence type="ECO:0000256" key="4">
    <source>
        <dbReference type="ARBA" id="ARBA00023274"/>
    </source>
</evidence>
<dbReference type="InterPro" id="IPR016082">
    <property type="entry name" value="Ribosomal_uL30_ferredoxin-like"/>
</dbReference>
<accession>A0ABM5PHV2</accession>
<comment type="subunit">
    <text evidence="2 5">Part of the 50S ribosomal subunit.</text>
</comment>
<keyword evidence="4 5" id="KW-0687">Ribonucleoprotein</keyword>
<protein>
    <recommendedName>
        <fullName evidence="5">Large ribosomal subunit protein uL30</fullName>
    </recommendedName>
</protein>
<dbReference type="SUPFAM" id="SSF55129">
    <property type="entry name" value="Ribosomal protein L30p/L7e"/>
    <property type="match status" value="1"/>
</dbReference>
<dbReference type="EMBL" id="CP004146">
    <property type="protein sequence ID" value="AHH03491.1"/>
    <property type="molecule type" value="Genomic_DNA"/>
</dbReference>
<gene>
    <name evidence="5" type="primary">rpmD</name>
    <name evidence="7" type="ORF">BHY_0540</name>
</gene>
<dbReference type="RefSeq" id="WP_025399820.1">
    <property type="nucleotide sequence ID" value="NZ_CP004146.1"/>
</dbReference>
<name>A0ABM5PHV2_9SPIR</name>
<evidence type="ECO:0000259" key="6">
    <source>
        <dbReference type="Pfam" id="PF00327"/>
    </source>
</evidence>
<evidence type="ECO:0000313" key="7">
    <source>
        <dbReference type="EMBL" id="AHH03491.1"/>
    </source>
</evidence>
<dbReference type="NCBIfam" id="TIGR01308">
    <property type="entry name" value="rpmD_bact"/>
    <property type="match status" value="1"/>
</dbReference>
<evidence type="ECO:0000256" key="5">
    <source>
        <dbReference type="HAMAP-Rule" id="MF_01371"/>
    </source>
</evidence>
<keyword evidence="3 5" id="KW-0689">Ribosomal protein</keyword>
<feature type="domain" description="Large ribosomal subunit protein uL30-like ferredoxin-like fold" evidence="6">
    <location>
        <begin position="47"/>
        <end position="95"/>
    </location>
</feature>
<sequence>MIKRKLRLQLKKARFKASRSRAKNRAFIQKMAINREILAKSDIKVEVELKRSLIGKLDSKVKTLKALGLKRIGDRKIHVLNKSLKGMLNSVISMVLLSEVKND</sequence>
<dbReference type="Pfam" id="PF00327">
    <property type="entry name" value="Ribosomal_L30"/>
    <property type="match status" value="1"/>
</dbReference>
<evidence type="ECO:0000256" key="1">
    <source>
        <dbReference type="ARBA" id="ARBA00007594"/>
    </source>
</evidence>
<proteinExistence type="inferred from homology"/>
<evidence type="ECO:0000313" key="8">
    <source>
        <dbReference type="Proteomes" id="UP000019269"/>
    </source>
</evidence>
<organism evidence="7 8">
    <name type="scientific">Borrelia nietonii YOR</name>
    <dbReference type="NCBI Taxonomy" id="1293576"/>
    <lineage>
        <taxon>Bacteria</taxon>
        <taxon>Pseudomonadati</taxon>
        <taxon>Spirochaetota</taxon>
        <taxon>Spirochaetia</taxon>
        <taxon>Spirochaetales</taxon>
        <taxon>Borreliaceae</taxon>
        <taxon>Borrelia</taxon>
        <taxon>Borrelia nietonii</taxon>
    </lineage>
</organism>
<dbReference type="InterPro" id="IPR036919">
    <property type="entry name" value="Ribo_uL30_ferredoxin-like_sf"/>
</dbReference>
<keyword evidence="8" id="KW-1185">Reference proteome</keyword>
<dbReference type="Gene3D" id="3.30.1390.20">
    <property type="entry name" value="Ribosomal protein L30, ferredoxin-like fold domain"/>
    <property type="match status" value="1"/>
</dbReference>